<evidence type="ECO:0000313" key="2">
    <source>
        <dbReference type="EMBL" id="OMO51289.1"/>
    </source>
</evidence>
<proteinExistence type="predicted"/>
<keyword evidence="3" id="KW-1185">Reference proteome</keyword>
<feature type="region of interest" description="Disordered" evidence="1">
    <location>
        <begin position="1"/>
        <end position="21"/>
    </location>
</feature>
<name>A0A1R3FZL0_9ROSI</name>
<reference evidence="3" key="1">
    <citation type="submission" date="2013-09" db="EMBL/GenBank/DDBJ databases">
        <title>Corchorus olitorius genome sequencing.</title>
        <authorList>
            <person name="Alam M."/>
            <person name="Haque M.S."/>
            <person name="Islam M.S."/>
            <person name="Emdad E.M."/>
            <person name="Islam M.M."/>
            <person name="Ahmed B."/>
            <person name="Halim A."/>
            <person name="Hossen Q.M.M."/>
            <person name="Hossain M.Z."/>
            <person name="Ahmed R."/>
            <person name="Khan M.M."/>
            <person name="Islam R."/>
            <person name="Rashid M.M."/>
            <person name="Khan S.A."/>
            <person name="Rahman M.S."/>
            <person name="Alam M."/>
            <person name="Yahiya A.S."/>
            <person name="Khan M.S."/>
            <person name="Azam M.S."/>
            <person name="Haque T."/>
            <person name="Lashkar M.Z.H."/>
            <person name="Akhand A.I."/>
            <person name="Morshed G."/>
            <person name="Roy S."/>
            <person name="Uddin K.S."/>
            <person name="Rabeya T."/>
            <person name="Hossain A.S."/>
            <person name="Chowdhury A."/>
            <person name="Snigdha A.R."/>
            <person name="Mortoza M.S."/>
            <person name="Matin S.A."/>
            <person name="Hoque S.M.E."/>
            <person name="Islam M.K."/>
            <person name="Roy D.K."/>
            <person name="Haider R."/>
            <person name="Moosa M.M."/>
            <person name="Elias S.M."/>
            <person name="Hasan A.M."/>
            <person name="Jahan S."/>
            <person name="Shafiuddin M."/>
            <person name="Mahmood N."/>
            <person name="Shommy N.S."/>
        </authorList>
    </citation>
    <scope>NUCLEOTIDE SEQUENCE [LARGE SCALE GENOMIC DNA]</scope>
    <source>
        <strain evidence="3">cv. O-4</strain>
    </source>
</reference>
<evidence type="ECO:0000313" key="3">
    <source>
        <dbReference type="Proteomes" id="UP000187203"/>
    </source>
</evidence>
<accession>A0A1R3FZL0</accession>
<sequence>VLEVLMEGDTDKEKWKMPEEEEDQEEFWGFEDLEYECHSSFSVSPEDTISTRSS</sequence>
<evidence type="ECO:0000256" key="1">
    <source>
        <dbReference type="SAM" id="MobiDB-lite"/>
    </source>
</evidence>
<organism evidence="2 3">
    <name type="scientific">Corchorus olitorius</name>
    <dbReference type="NCBI Taxonomy" id="93759"/>
    <lineage>
        <taxon>Eukaryota</taxon>
        <taxon>Viridiplantae</taxon>
        <taxon>Streptophyta</taxon>
        <taxon>Embryophyta</taxon>
        <taxon>Tracheophyta</taxon>
        <taxon>Spermatophyta</taxon>
        <taxon>Magnoliopsida</taxon>
        <taxon>eudicotyledons</taxon>
        <taxon>Gunneridae</taxon>
        <taxon>Pentapetalae</taxon>
        <taxon>rosids</taxon>
        <taxon>malvids</taxon>
        <taxon>Malvales</taxon>
        <taxon>Malvaceae</taxon>
        <taxon>Grewioideae</taxon>
        <taxon>Apeibeae</taxon>
        <taxon>Corchorus</taxon>
    </lineage>
</organism>
<dbReference type="AlphaFoldDB" id="A0A1R3FZL0"/>
<feature type="compositionally biased region" description="Basic and acidic residues" evidence="1">
    <location>
        <begin position="9"/>
        <end position="18"/>
    </location>
</feature>
<gene>
    <name evidence="2" type="ORF">COLO4_37740</name>
</gene>
<feature type="non-terminal residue" evidence="2">
    <location>
        <position position="1"/>
    </location>
</feature>
<protein>
    <submittedName>
        <fullName evidence="2">ATP binding protein</fullName>
    </submittedName>
</protein>
<dbReference type="STRING" id="93759.A0A1R3FZL0"/>
<comment type="caution">
    <text evidence="2">The sequence shown here is derived from an EMBL/GenBank/DDBJ whole genome shotgun (WGS) entry which is preliminary data.</text>
</comment>
<dbReference type="Proteomes" id="UP000187203">
    <property type="component" value="Unassembled WGS sequence"/>
</dbReference>
<dbReference type="EMBL" id="AWUE01024230">
    <property type="protein sequence ID" value="OMO51289.1"/>
    <property type="molecule type" value="Genomic_DNA"/>
</dbReference>